<comment type="caution">
    <text evidence="2">The sequence shown here is derived from an EMBL/GenBank/DDBJ whole genome shotgun (WGS) entry which is preliminary data.</text>
</comment>
<evidence type="ECO:0000256" key="1">
    <source>
        <dbReference type="SAM" id="Phobius"/>
    </source>
</evidence>
<feature type="transmembrane region" description="Helical" evidence="1">
    <location>
        <begin position="7"/>
        <end position="25"/>
    </location>
</feature>
<keyword evidence="1" id="KW-1133">Transmembrane helix</keyword>
<dbReference type="Proteomes" id="UP001528823">
    <property type="component" value="Unassembled WGS sequence"/>
</dbReference>
<evidence type="ECO:0000313" key="2">
    <source>
        <dbReference type="EMBL" id="MDE1465892.1"/>
    </source>
</evidence>
<protein>
    <submittedName>
        <fullName evidence="2">Uncharacterized protein</fullName>
    </submittedName>
</protein>
<keyword evidence="1" id="KW-0472">Membrane</keyword>
<feature type="transmembrane region" description="Helical" evidence="1">
    <location>
        <begin position="78"/>
        <end position="102"/>
    </location>
</feature>
<keyword evidence="3" id="KW-1185">Reference proteome</keyword>
<evidence type="ECO:0000313" key="3">
    <source>
        <dbReference type="Proteomes" id="UP001528823"/>
    </source>
</evidence>
<keyword evidence="1" id="KW-0812">Transmembrane</keyword>
<accession>A0ABT5UHL8</accession>
<dbReference type="EMBL" id="JAPMOU010000098">
    <property type="protein sequence ID" value="MDE1465892.1"/>
    <property type="molecule type" value="Genomic_DNA"/>
</dbReference>
<reference evidence="2 3" key="1">
    <citation type="submission" date="2022-11" db="EMBL/GenBank/DDBJ databases">
        <title>Spartinivicinus poritis sp. nov., isolated from scleractinian coral Porites lutea.</title>
        <authorList>
            <person name="Zhang G."/>
            <person name="Cai L."/>
            <person name="Wei Q."/>
        </authorList>
    </citation>
    <scope>NUCLEOTIDE SEQUENCE [LARGE SCALE GENOMIC DNA]</scope>
    <source>
        <strain evidence="2 3">A2-2</strain>
    </source>
</reference>
<organism evidence="2 3">
    <name type="scientific">Spartinivicinus poritis</name>
    <dbReference type="NCBI Taxonomy" id="2994640"/>
    <lineage>
        <taxon>Bacteria</taxon>
        <taxon>Pseudomonadati</taxon>
        <taxon>Pseudomonadota</taxon>
        <taxon>Gammaproteobacteria</taxon>
        <taxon>Oceanospirillales</taxon>
        <taxon>Zooshikellaceae</taxon>
        <taxon>Spartinivicinus</taxon>
    </lineage>
</organism>
<sequence>MVKKIIKYELILIVLLATVNIYFQLMPLKDFIAEPAHAPPLGMKFIPYCSNGDLSSFTEKVGGEDVCLADHPGEKAKVGIFVMSILLLIIFPFLLMFALIVVRGLSRIRAKRLGNITKQ</sequence>
<dbReference type="RefSeq" id="WP_274692193.1">
    <property type="nucleotide sequence ID" value="NZ_JAPMOU010000098.1"/>
</dbReference>
<name>A0ABT5UHL8_9GAMM</name>
<proteinExistence type="predicted"/>
<gene>
    <name evidence="2" type="ORF">ORQ98_28415</name>
</gene>